<evidence type="ECO:0000256" key="5">
    <source>
        <dbReference type="ARBA" id="ARBA00022801"/>
    </source>
</evidence>
<reference evidence="8" key="1">
    <citation type="journal article" date="2013" name="J. Plant Res.">
        <title>Effect of fungi and light on seed germination of three Opuntia species from semiarid lands of central Mexico.</title>
        <authorList>
            <person name="Delgado-Sanchez P."/>
            <person name="Jimenez-Bremont J.F."/>
            <person name="Guerrero-Gonzalez Mde L."/>
            <person name="Flores J."/>
        </authorList>
    </citation>
    <scope>NUCLEOTIDE SEQUENCE</scope>
    <source>
        <tissue evidence="8">Cladode</tissue>
    </source>
</reference>
<dbReference type="PROSITE" id="PS00141">
    <property type="entry name" value="ASP_PROTEASE"/>
    <property type="match status" value="1"/>
</dbReference>
<sequence>MATPIHVHIHVRRRQARRPNTFTFNPFPPIVMVAAVAVVACTHLPATIATHKTTNLATSYPNFQHLNVPQAIASVKPRPSDPGPESKLEPVNAQLHDQIIHKSTSNNSSNYNLKKLKLKLVHRDKLPVHSKTDHLHRFSARLRRDAKRVAALVRRLSKKSDYAYSEEVDSFGSDVVSGMDQGSGEYFVRIGVGSPPKSQYVVIDSGSDIIWVQCQPCNQCYRQSDPVFNPTQSASFLGVSCESSVCTRLENSGCHSGHCGYEVEYSDGSYTKGTLAFETLTVGGTTIKNVAIGCGHSNKGMFVGAAGLLGLGGGSMSFVGQLGGQTGGAFSYCLVSWGAASNTGSLVFGREAVPVGAAWINLIRNPRAASFYYVALAGLGVGGLRVPLPDGVFGFDESGDGGVVMDTGTAVTRLPTAAYEAFRDSFVTQTASLPRAPAVSIFDTCYNLGGFVSVRVPTVSFYFSDGPILTLPARNFLIPVDEQGTFCFAFAPSPSGLSIIGNIQQEGIQISIDGANGFVGFGPNVC</sequence>
<keyword evidence="6" id="KW-0238">DNA-binding</keyword>
<dbReference type="InterPro" id="IPR032799">
    <property type="entry name" value="TAXi_C"/>
</dbReference>
<dbReference type="Pfam" id="PF14543">
    <property type="entry name" value="TAXi_N"/>
    <property type="match status" value="1"/>
</dbReference>
<name>A0A7C9C9Z5_OPUST</name>
<feature type="domain" description="Peptidase A1" evidence="7">
    <location>
        <begin position="186"/>
        <end position="522"/>
    </location>
</feature>
<comment type="similarity">
    <text evidence="1">Belongs to the peptidase A1 family.</text>
</comment>
<evidence type="ECO:0000256" key="3">
    <source>
        <dbReference type="ARBA" id="ARBA00022729"/>
    </source>
</evidence>
<dbReference type="SUPFAM" id="SSF50630">
    <property type="entry name" value="Acid proteases"/>
    <property type="match status" value="1"/>
</dbReference>
<keyword evidence="5" id="KW-0378">Hydrolase</keyword>
<evidence type="ECO:0000313" key="8">
    <source>
        <dbReference type="EMBL" id="MBA4614301.1"/>
    </source>
</evidence>
<dbReference type="InterPro" id="IPR001969">
    <property type="entry name" value="Aspartic_peptidase_AS"/>
</dbReference>
<dbReference type="InterPro" id="IPR051708">
    <property type="entry name" value="Plant_Aspart_Prot_A1"/>
</dbReference>
<dbReference type="Gene3D" id="2.40.70.10">
    <property type="entry name" value="Acid Proteases"/>
    <property type="match status" value="2"/>
</dbReference>
<evidence type="ECO:0000256" key="1">
    <source>
        <dbReference type="ARBA" id="ARBA00007447"/>
    </source>
</evidence>
<dbReference type="PANTHER" id="PTHR47967">
    <property type="entry name" value="OS07G0603500 PROTEIN-RELATED"/>
    <property type="match status" value="1"/>
</dbReference>
<evidence type="ECO:0000256" key="4">
    <source>
        <dbReference type="ARBA" id="ARBA00022750"/>
    </source>
</evidence>
<evidence type="ECO:0000256" key="6">
    <source>
        <dbReference type="ARBA" id="ARBA00023125"/>
    </source>
</evidence>
<keyword evidence="3" id="KW-0732">Signal</keyword>
<reference evidence="8" key="2">
    <citation type="submission" date="2020-07" db="EMBL/GenBank/DDBJ databases">
        <authorList>
            <person name="Vera ALvarez R."/>
            <person name="Arias-Moreno D.M."/>
            <person name="Jimenez-Jacinto V."/>
            <person name="Jimenez-Bremont J.F."/>
            <person name="Swaminathan K."/>
            <person name="Moose S.P."/>
            <person name="Guerrero-Gonzalez M.L."/>
            <person name="Marino-Ramirez L."/>
            <person name="Landsman D."/>
            <person name="Rodriguez-Kessler M."/>
            <person name="Delgado-Sanchez P."/>
        </authorList>
    </citation>
    <scope>NUCLEOTIDE SEQUENCE</scope>
    <source>
        <tissue evidence="8">Cladode</tissue>
    </source>
</reference>
<protein>
    <recommendedName>
        <fullName evidence="7">Peptidase A1 domain-containing protein</fullName>
    </recommendedName>
</protein>
<evidence type="ECO:0000259" key="7">
    <source>
        <dbReference type="PROSITE" id="PS51767"/>
    </source>
</evidence>
<dbReference type="GO" id="GO:0004190">
    <property type="term" value="F:aspartic-type endopeptidase activity"/>
    <property type="evidence" value="ECO:0007669"/>
    <property type="project" value="UniProtKB-KW"/>
</dbReference>
<dbReference type="Pfam" id="PF14541">
    <property type="entry name" value="TAXi_C"/>
    <property type="match status" value="1"/>
</dbReference>
<dbReference type="FunFam" id="2.40.70.10:FF:000016">
    <property type="entry name" value="Probable aspartic protease At2g35615"/>
    <property type="match status" value="1"/>
</dbReference>
<organism evidence="8">
    <name type="scientific">Opuntia streptacantha</name>
    <name type="common">Prickly pear cactus</name>
    <name type="synonym">Opuntia cardona</name>
    <dbReference type="NCBI Taxonomy" id="393608"/>
    <lineage>
        <taxon>Eukaryota</taxon>
        <taxon>Viridiplantae</taxon>
        <taxon>Streptophyta</taxon>
        <taxon>Embryophyta</taxon>
        <taxon>Tracheophyta</taxon>
        <taxon>Spermatophyta</taxon>
        <taxon>Magnoliopsida</taxon>
        <taxon>eudicotyledons</taxon>
        <taxon>Gunneridae</taxon>
        <taxon>Pentapetalae</taxon>
        <taxon>Caryophyllales</taxon>
        <taxon>Cactineae</taxon>
        <taxon>Cactaceae</taxon>
        <taxon>Opuntioideae</taxon>
        <taxon>Opuntia</taxon>
    </lineage>
</organism>
<dbReference type="EMBL" id="GISG01001957">
    <property type="protein sequence ID" value="MBA4614301.1"/>
    <property type="molecule type" value="Transcribed_RNA"/>
</dbReference>
<dbReference type="PANTHER" id="PTHR47967:SF60">
    <property type="entry name" value="PROTEIN ASPARTIC PROTEASE IN GUARD CELL 1-LIKE"/>
    <property type="match status" value="1"/>
</dbReference>
<dbReference type="InterPro" id="IPR021109">
    <property type="entry name" value="Peptidase_aspartic_dom_sf"/>
</dbReference>
<dbReference type="InterPro" id="IPR032861">
    <property type="entry name" value="TAXi_N"/>
</dbReference>
<proteinExistence type="inferred from homology"/>
<evidence type="ECO:0000256" key="2">
    <source>
        <dbReference type="ARBA" id="ARBA00022670"/>
    </source>
</evidence>
<dbReference type="GO" id="GO:0003677">
    <property type="term" value="F:DNA binding"/>
    <property type="evidence" value="ECO:0007669"/>
    <property type="project" value="UniProtKB-KW"/>
</dbReference>
<dbReference type="PROSITE" id="PS51767">
    <property type="entry name" value="PEPTIDASE_A1"/>
    <property type="match status" value="1"/>
</dbReference>
<dbReference type="AlphaFoldDB" id="A0A7C9C9Z5"/>
<dbReference type="InterPro" id="IPR033121">
    <property type="entry name" value="PEPTIDASE_A1"/>
</dbReference>
<keyword evidence="2" id="KW-0645">Protease</keyword>
<dbReference type="FunFam" id="2.40.70.10:FF:000010">
    <property type="entry name" value="Aspartyl protease family protein 2"/>
    <property type="match status" value="1"/>
</dbReference>
<accession>A0A7C9C9Z5</accession>
<keyword evidence="4" id="KW-0064">Aspartyl protease</keyword>
<dbReference type="GO" id="GO:0006508">
    <property type="term" value="P:proteolysis"/>
    <property type="evidence" value="ECO:0007669"/>
    <property type="project" value="UniProtKB-KW"/>
</dbReference>